<evidence type="ECO:0000313" key="1">
    <source>
        <dbReference type="EMBL" id="MBD3708447.1"/>
    </source>
</evidence>
<proteinExistence type="predicted"/>
<accession>A0A927HMB0</accession>
<dbReference type="AlphaFoldDB" id="A0A927HMB0"/>
<sequence length="53" mass="5904">MISRSRTVRCCMESEGSPVAAVPDGPRHWRTVWHISKGCVMIHPFDIAVLEPG</sequence>
<name>A0A927HMB0_KLEPN</name>
<dbReference type="EMBL" id="JACXTE010000001">
    <property type="protein sequence ID" value="MBD3708447.1"/>
    <property type="molecule type" value="Genomic_DNA"/>
</dbReference>
<reference evidence="1" key="1">
    <citation type="submission" date="2020-07" db="EMBL/GenBank/DDBJ databases">
        <title>Clinical and genomic characterization of carbapenemase-producing Enterobacterales causing secondary infections during the COVID-19 crisis at a New York City hospital.</title>
        <authorList>
            <person name="Gomez-Simmonds A."/>
            <person name="Annavajhala M.K."/>
            <person name="Uhlemann A.-C."/>
        </authorList>
    </citation>
    <scope>NUCLEOTIDE SEQUENCE</scope>
    <source>
        <strain evidence="1">NK1593</strain>
    </source>
</reference>
<comment type="caution">
    <text evidence="1">The sequence shown here is derived from an EMBL/GenBank/DDBJ whole genome shotgun (WGS) entry which is preliminary data.</text>
</comment>
<protein>
    <submittedName>
        <fullName evidence="1">Uncharacterized protein</fullName>
    </submittedName>
</protein>
<dbReference type="Proteomes" id="UP000657739">
    <property type="component" value="Unassembled WGS sequence"/>
</dbReference>
<gene>
    <name evidence="1" type="ORF">IE987_21705</name>
</gene>
<evidence type="ECO:0000313" key="2">
    <source>
        <dbReference type="Proteomes" id="UP000657739"/>
    </source>
</evidence>
<organism evidence="1 2">
    <name type="scientific">Klebsiella pneumoniae</name>
    <dbReference type="NCBI Taxonomy" id="573"/>
    <lineage>
        <taxon>Bacteria</taxon>
        <taxon>Pseudomonadati</taxon>
        <taxon>Pseudomonadota</taxon>
        <taxon>Gammaproteobacteria</taxon>
        <taxon>Enterobacterales</taxon>
        <taxon>Enterobacteriaceae</taxon>
        <taxon>Klebsiella/Raoultella group</taxon>
        <taxon>Klebsiella</taxon>
        <taxon>Klebsiella pneumoniae complex</taxon>
    </lineage>
</organism>